<keyword evidence="2" id="KW-1185">Reference proteome</keyword>
<dbReference type="EMBL" id="WFKQ01000014">
    <property type="protein sequence ID" value="MUG33323.1"/>
    <property type="molecule type" value="Genomic_DNA"/>
</dbReference>
<dbReference type="OrthoDB" id="9182171at2"/>
<name>A0A844M3D5_9GAMM</name>
<organism evidence="1 2">
    <name type="scientific">Psychrobacter sanguinis</name>
    <dbReference type="NCBI Taxonomy" id="861445"/>
    <lineage>
        <taxon>Bacteria</taxon>
        <taxon>Pseudomonadati</taxon>
        <taxon>Pseudomonadota</taxon>
        <taxon>Gammaproteobacteria</taxon>
        <taxon>Moraxellales</taxon>
        <taxon>Moraxellaceae</taxon>
        <taxon>Psychrobacter</taxon>
    </lineage>
</organism>
<comment type="caution">
    <text evidence="1">The sequence shown here is derived from an EMBL/GenBank/DDBJ whole genome shotgun (WGS) entry which is preliminary data.</text>
</comment>
<dbReference type="AlphaFoldDB" id="A0A844M3D5"/>
<evidence type="ECO:0000313" key="2">
    <source>
        <dbReference type="Proteomes" id="UP000442109"/>
    </source>
</evidence>
<dbReference type="Proteomes" id="UP000442109">
    <property type="component" value="Unassembled WGS sequence"/>
</dbReference>
<dbReference type="RefSeq" id="WP_155587693.1">
    <property type="nucleotide sequence ID" value="NZ_WFKQ01000014.1"/>
</dbReference>
<reference evidence="1 2" key="1">
    <citation type="journal article" date="2019" name="PLoS ONE">
        <title>Pup mortality in New Zealand sea lions (Phocarctos hookeri) at Enderby Island, Auckland Islands, 2013-18.</title>
        <authorList>
            <person name="Michael S.A."/>
            <person name="Hayman D.T.S."/>
            <person name="Gray R."/>
            <person name="Zhang J."/>
            <person name="Rogers L."/>
            <person name="Roe W.D."/>
        </authorList>
    </citation>
    <scope>NUCLEOTIDE SEQUENCE [LARGE SCALE GENOMIC DNA]</scope>
    <source>
        <strain evidence="1 2">SM868</strain>
    </source>
</reference>
<proteinExistence type="predicted"/>
<gene>
    <name evidence="1" type="ORF">GB996_11080</name>
</gene>
<sequence>MIKEVTIEPEVLLEWSKDRGKSKEFLNSYGLGTRRVLSSFPKSRPNKLISYLMKKIDSLDNDNHKLRYEGMLDLLRENLYLRESTVNSNDSWALLVENESVPFDTVITRQKLNCDNVLTLEDISESDFLYLDHQVSFKRTKEDLIHTISGFLRLTMSEVLIIDAYAWKPNAIQTIKTIIKEVSDRKFKAKPVEITVIYKELAHGSPAPDAKFLKREIEKEFEYFPDDIKLIVKQLKETDDSDTFHNRYILNDIGGISLGHGLDISDKEHTTDEVTLLTKSNYRKRWLQFARDTNFKVVSLA</sequence>
<accession>A0A844M3D5</accession>
<evidence type="ECO:0000313" key="1">
    <source>
        <dbReference type="EMBL" id="MUG33323.1"/>
    </source>
</evidence>
<protein>
    <submittedName>
        <fullName evidence="1">Uncharacterized protein</fullName>
    </submittedName>
</protein>